<sequence>MRKRNLSGGGTRCPPLSSSVMADWTASRSRFQDAEYKNWLKTTLCLQLLRGGLSQFLETETGIFHDKLLSALSAQSCQNNCQINSRGNQFIKVPNLCPVCNNWIREILSHHNNNKGRIYWNNCTPYCWAKEKWEVAKVYMPNGNTKHSAVNEFDISAVLNYMSNCKHFTNMVKNTRLKEVTNVRNQMMHSATMKVSTQDMMTHISKVQAVLKELQTRVPELKEIDNEIVKLQTTELNLFFEETKPELPDGMQVISSVLDKQKLHDLEQQILKEKIEILTLRLEETKDGAVNQKELCELKEFLENNKDLLELLNPYMAKLDEIQVKVTQHDEQLDVLEVKVGRLEKISDEPIFSVPVVKNKNHLLEIAQEKHWPMPEFSSIRHAHGYIGEVTVNGKKYTGSKVLPNIKAAHQEVSKIALLMLEENTDASSTEEELLNTSKTGPSLFFVRVTVHLKIKCELPDIYSEEGTAENAAYEKFAKMFNMETSSEGKHKLTVVEFCNKSGFNVPNVITQEIKENKFKSVLWICGPFRFQNKVGCYKKKEAEQDAAKEALTCLTRVLQWNGVCDKGNYKGKLLELLAQTPQGQAMFESVDGENMCTQDTKVTVPKDHVSDTSQTESAQLLPNYEPQQVPAVPPGFFAVVCITLNKIIELPETFPMEEEAIHSIYRDLHLKLGLECPNSDKAGCSAKQKIQSFFKEYVSKQPEEICVSLAEKMFQCKLDISGQYKFCGKEPSPKKQMAEQEAARNALFHLRGILGSDGVCNDKNYKGMLQVLLERQRQAKPTYTSLSCDGKKEEDVTDKDISTNAVVPPRNDEDSTASLPSISAASMEDVPASQAKVKKLQTESSTSTGEGFRVSVCFTLQKIIELPETFNDKEEARRAIYQDLFRKLDLLAPESETIGYDKEQTVADFLKKYSSNQPAVIWKETAEKKIQCKLDISGQYRFCNPYPLPKKQKAEQEAAKEALTRLSAVLGWNVNPNNENYKGTLQTLITQQGFENPTYKPFSGDTTHENDSQSKGSLIAAPYSSKINEESSTSTSVKRLAEDFQELQDTTRKQQIQSSILQDLLEKYQLIPPHVSHHLNVKKSFMCCAVIQVEKLLVKTEKGSSSHKDAKRSTYSKLGKALDIVKESEDDPVDIVSKVKSFCREKHYDCPVEEFTKKDKNFICELTCTLKFSYLGNGTDLKEAQQEASQKALSRLAGIFEWGVLAKVTNESPLDRLTHLLQKQEQSKVTFESGDTTHKAILDLQFNDFSIQSKKHDSKKAAQQEISDRLLRLLEHDSKSQHVLLQSLSNSSSSGPSARNRVQEWFAKQGLTIPHYEDTTYKHGAKLTFSANIQLMHKDAKPSWELAEEELLRELKTCIEHIMG</sequence>
<evidence type="ECO:0000313" key="4">
    <source>
        <dbReference type="Proteomes" id="UP000694620"/>
    </source>
</evidence>
<protein>
    <submittedName>
        <fullName evidence="3">Uncharacterized LOC114650257</fullName>
    </submittedName>
</protein>
<feature type="domain" description="DRBM" evidence="2">
    <location>
        <begin position="491"/>
        <end position="556"/>
    </location>
</feature>
<dbReference type="InterPro" id="IPR014720">
    <property type="entry name" value="dsRBD_dom"/>
</dbReference>
<evidence type="ECO:0000259" key="2">
    <source>
        <dbReference type="SMART" id="SM00358"/>
    </source>
</evidence>
<feature type="domain" description="DRBM" evidence="2">
    <location>
        <begin position="687"/>
        <end position="752"/>
    </location>
</feature>
<dbReference type="GeneTree" id="ENSGT00390000006290"/>
<evidence type="ECO:0000256" key="1">
    <source>
        <dbReference type="SAM" id="MobiDB-lite"/>
    </source>
</evidence>
<dbReference type="InterPro" id="IPR027897">
    <property type="entry name" value="DUF4559"/>
</dbReference>
<proteinExistence type="predicted"/>
<reference evidence="3" key="1">
    <citation type="submission" date="2021-06" db="EMBL/GenBank/DDBJ databases">
        <authorList>
            <consortium name="Wellcome Sanger Institute Data Sharing"/>
        </authorList>
    </citation>
    <scope>NUCLEOTIDE SEQUENCE [LARGE SCALE GENOMIC DNA]</scope>
</reference>
<dbReference type="PANTHER" id="PTHR35083:SF3">
    <property type="entry name" value="SI:CH211-91P5.3"/>
    <property type="match status" value="1"/>
</dbReference>
<reference evidence="3" key="3">
    <citation type="submission" date="2025-09" db="UniProtKB">
        <authorList>
            <consortium name="Ensembl"/>
        </authorList>
    </citation>
    <scope>IDENTIFICATION</scope>
</reference>
<dbReference type="Pfam" id="PF15112">
    <property type="entry name" value="DUF4559"/>
    <property type="match status" value="1"/>
</dbReference>
<dbReference type="Proteomes" id="UP000694620">
    <property type="component" value="Chromosome 4"/>
</dbReference>
<feature type="region of interest" description="Disordered" evidence="1">
    <location>
        <begin position="784"/>
        <end position="819"/>
    </location>
</feature>
<evidence type="ECO:0000313" key="3">
    <source>
        <dbReference type="Ensembl" id="ENSECRP00000015248.1"/>
    </source>
</evidence>
<dbReference type="Ensembl" id="ENSECRT00000015518.1">
    <property type="protein sequence ID" value="ENSECRP00000015248.1"/>
    <property type="gene ID" value="ENSECRG00000010174.1"/>
</dbReference>
<reference evidence="3" key="2">
    <citation type="submission" date="2025-08" db="UniProtKB">
        <authorList>
            <consortium name="Ensembl"/>
        </authorList>
    </citation>
    <scope>IDENTIFICATION</scope>
</reference>
<dbReference type="Gene3D" id="3.30.160.20">
    <property type="match status" value="4"/>
</dbReference>
<feature type="domain" description="DRBM" evidence="2">
    <location>
        <begin position="359"/>
        <end position="422"/>
    </location>
</feature>
<dbReference type="SUPFAM" id="SSF54768">
    <property type="entry name" value="dsRNA-binding domain-like"/>
    <property type="match status" value="2"/>
</dbReference>
<organism evidence="3 4">
    <name type="scientific">Erpetoichthys calabaricus</name>
    <name type="common">Rope fish</name>
    <name type="synonym">Calamoichthys calabaricus</name>
    <dbReference type="NCBI Taxonomy" id="27687"/>
    <lineage>
        <taxon>Eukaryota</taxon>
        <taxon>Metazoa</taxon>
        <taxon>Chordata</taxon>
        <taxon>Craniata</taxon>
        <taxon>Vertebrata</taxon>
        <taxon>Euteleostomi</taxon>
        <taxon>Actinopterygii</taxon>
        <taxon>Polypteriformes</taxon>
        <taxon>Polypteridae</taxon>
        <taxon>Erpetoichthys</taxon>
    </lineage>
</organism>
<feature type="compositionally biased region" description="Basic and acidic residues" evidence="1">
    <location>
        <begin position="790"/>
        <end position="802"/>
    </location>
</feature>
<feature type="domain" description="DRBM" evidence="2">
    <location>
        <begin position="1136"/>
        <end position="1198"/>
    </location>
</feature>
<dbReference type="PANTHER" id="PTHR35083">
    <property type="entry name" value="RGD1565685 PROTEIN"/>
    <property type="match status" value="1"/>
</dbReference>
<dbReference type="SMART" id="SM00358">
    <property type="entry name" value="DSRM"/>
    <property type="match status" value="4"/>
</dbReference>
<name>A0A8C4SDG2_ERPCA</name>
<gene>
    <name evidence="3" type="primary">LOC114650257</name>
</gene>
<keyword evidence="4" id="KW-1185">Reference proteome</keyword>
<dbReference type="CDD" id="cd00048">
    <property type="entry name" value="DSRM_SF"/>
    <property type="match status" value="1"/>
</dbReference>
<accession>A0A8C4SDG2</accession>